<organism evidence="1 2">
    <name type="scientific">Mycena albidolilacea</name>
    <dbReference type="NCBI Taxonomy" id="1033008"/>
    <lineage>
        <taxon>Eukaryota</taxon>
        <taxon>Fungi</taxon>
        <taxon>Dikarya</taxon>
        <taxon>Basidiomycota</taxon>
        <taxon>Agaricomycotina</taxon>
        <taxon>Agaricomycetes</taxon>
        <taxon>Agaricomycetidae</taxon>
        <taxon>Agaricales</taxon>
        <taxon>Marasmiineae</taxon>
        <taxon>Mycenaceae</taxon>
        <taxon>Mycena</taxon>
    </lineage>
</organism>
<protein>
    <submittedName>
        <fullName evidence="1">Uncharacterized protein</fullName>
    </submittedName>
</protein>
<gene>
    <name evidence="1" type="ORF">DFH08DRAFT_999627</name>
</gene>
<reference evidence="1" key="1">
    <citation type="submission" date="2023-03" db="EMBL/GenBank/DDBJ databases">
        <title>Massive genome expansion in bonnet fungi (Mycena s.s.) driven by repeated elements and novel gene families across ecological guilds.</title>
        <authorList>
            <consortium name="Lawrence Berkeley National Laboratory"/>
            <person name="Harder C.B."/>
            <person name="Miyauchi S."/>
            <person name="Viragh M."/>
            <person name="Kuo A."/>
            <person name="Thoen E."/>
            <person name="Andreopoulos B."/>
            <person name="Lu D."/>
            <person name="Skrede I."/>
            <person name="Drula E."/>
            <person name="Henrissat B."/>
            <person name="Morin E."/>
            <person name="Kohler A."/>
            <person name="Barry K."/>
            <person name="LaButti K."/>
            <person name="Morin E."/>
            <person name="Salamov A."/>
            <person name="Lipzen A."/>
            <person name="Mereny Z."/>
            <person name="Hegedus B."/>
            <person name="Baldrian P."/>
            <person name="Stursova M."/>
            <person name="Weitz H."/>
            <person name="Taylor A."/>
            <person name="Grigoriev I.V."/>
            <person name="Nagy L.G."/>
            <person name="Martin F."/>
            <person name="Kauserud H."/>
        </authorList>
    </citation>
    <scope>NUCLEOTIDE SEQUENCE</scope>
    <source>
        <strain evidence="1">CBHHK002</strain>
    </source>
</reference>
<keyword evidence="2" id="KW-1185">Reference proteome</keyword>
<evidence type="ECO:0000313" key="1">
    <source>
        <dbReference type="EMBL" id="KAJ7300583.1"/>
    </source>
</evidence>
<comment type="caution">
    <text evidence="1">The sequence shown here is derived from an EMBL/GenBank/DDBJ whole genome shotgun (WGS) entry which is preliminary data.</text>
</comment>
<dbReference type="EMBL" id="JARIHO010000160">
    <property type="protein sequence ID" value="KAJ7300583.1"/>
    <property type="molecule type" value="Genomic_DNA"/>
</dbReference>
<dbReference type="AlphaFoldDB" id="A0AAD6YWI3"/>
<evidence type="ECO:0000313" key="2">
    <source>
        <dbReference type="Proteomes" id="UP001218218"/>
    </source>
</evidence>
<name>A0AAD6YWI3_9AGAR</name>
<accession>A0AAD6YWI3</accession>
<dbReference type="Proteomes" id="UP001218218">
    <property type="component" value="Unassembled WGS sequence"/>
</dbReference>
<proteinExistence type="predicted"/>
<sequence>MRKGTKAAQKLPANWEDAYETAFLRHAKLIKDHRIPDALIVNSDQTGIVYLPGSRLTWADRGAKQGKSSNSTPDAEAPHWSDCNAAGFRFVPSGKTGTHWSNQKTMREFVDDVLAVYFDRQKAALGLNPKRKSLWVIDVWAV</sequence>